<evidence type="ECO:0000256" key="4">
    <source>
        <dbReference type="ARBA" id="ARBA00022771"/>
    </source>
</evidence>
<dbReference type="Pfam" id="PF05485">
    <property type="entry name" value="THAP"/>
    <property type="match status" value="1"/>
</dbReference>
<dbReference type="SMART" id="SM00980">
    <property type="entry name" value="THAP"/>
    <property type="match status" value="1"/>
</dbReference>
<evidence type="ECO:0000313" key="14">
    <source>
        <dbReference type="EMBL" id="CAI6349183.1"/>
    </source>
</evidence>
<evidence type="ECO:0000313" key="15">
    <source>
        <dbReference type="Proteomes" id="UP001160148"/>
    </source>
</evidence>
<comment type="caution">
    <text evidence="14">The sequence shown here is derived from an EMBL/GenBank/DDBJ whole genome shotgun (WGS) entry which is preliminary data.</text>
</comment>
<reference evidence="14 15" key="1">
    <citation type="submission" date="2023-01" db="EMBL/GenBank/DDBJ databases">
        <authorList>
            <person name="Whitehead M."/>
        </authorList>
    </citation>
    <scope>NUCLEOTIDE SEQUENCE [LARGE SCALE GENOMIC DNA]</scope>
</reference>
<keyword evidence="11" id="KW-0131">Cell cycle</keyword>
<comment type="subcellular location">
    <subcellularLocation>
        <location evidence="1">Nucleus</location>
        <location evidence="1">Nucleoplasm</location>
    </subcellularLocation>
</comment>
<evidence type="ECO:0000256" key="7">
    <source>
        <dbReference type="ARBA" id="ARBA00023054"/>
    </source>
</evidence>
<accession>A0AAV0W177</accession>
<name>A0AAV0W177_9HEMI</name>
<dbReference type="SMART" id="SM00692">
    <property type="entry name" value="DM3"/>
    <property type="match status" value="1"/>
</dbReference>
<dbReference type="Proteomes" id="UP001160148">
    <property type="component" value="Unassembled WGS sequence"/>
</dbReference>
<organism evidence="14 15">
    <name type="scientific">Macrosiphum euphorbiae</name>
    <name type="common">potato aphid</name>
    <dbReference type="NCBI Taxonomy" id="13131"/>
    <lineage>
        <taxon>Eukaryota</taxon>
        <taxon>Metazoa</taxon>
        <taxon>Ecdysozoa</taxon>
        <taxon>Arthropoda</taxon>
        <taxon>Hexapoda</taxon>
        <taxon>Insecta</taxon>
        <taxon>Pterygota</taxon>
        <taxon>Neoptera</taxon>
        <taxon>Paraneoptera</taxon>
        <taxon>Hemiptera</taxon>
        <taxon>Sternorrhyncha</taxon>
        <taxon>Aphidomorpha</taxon>
        <taxon>Aphidoidea</taxon>
        <taxon>Aphididae</taxon>
        <taxon>Macrosiphini</taxon>
        <taxon>Macrosiphum</taxon>
    </lineage>
</organism>
<dbReference type="InterPro" id="IPR006612">
    <property type="entry name" value="THAP_Znf"/>
</dbReference>
<evidence type="ECO:0000256" key="9">
    <source>
        <dbReference type="ARBA" id="ARBA00023163"/>
    </source>
</evidence>
<dbReference type="PROSITE" id="PS50950">
    <property type="entry name" value="ZF_THAP"/>
    <property type="match status" value="1"/>
</dbReference>
<comment type="similarity">
    <text evidence="2">Belongs to the THAP1 family.</text>
</comment>
<dbReference type="GO" id="GO:0043565">
    <property type="term" value="F:sequence-specific DNA binding"/>
    <property type="evidence" value="ECO:0007669"/>
    <property type="project" value="InterPro"/>
</dbReference>
<protein>
    <recommendedName>
        <fullName evidence="13">THAP-type domain-containing protein</fullName>
    </recommendedName>
</protein>
<evidence type="ECO:0000256" key="8">
    <source>
        <dbReference type="ARBA" id="ARBA00023125"/>
    </source>
</evidence>
<dbReference type="GO" id="GO:0008270">
    <property type="term" value="F:zinc ion binding"/>
    <property type="evidence" value="ECO:0007669"/>
    <property type="project" value="UniProtKB-KW"/>
</dbReference>
<dbReference type="AlphaFoldDB" id="A0AAV0W177"/>
<keyword evidence="6" id="KW-0805">Transcription regulation</keyword>
<dbReference type="PANTHER" id="PTHR46600">
    <property type="entry name" value="THAP DOMAIN-CONTAINING"/>
    <property type="match status" value="1"/>
</dbReference>
<evidence type="ECO:0000256" key="5">
    <source>
        <dbReference type="ARBA" id="ARBA00022833"/>
    </source>
</evidence>
<gene>
    <name evidence="14" type="ORF">MEUPH1_LOCUS5777</name>
</gene>
<keyword evidence="7" id="KW-0175">Coiled coil</keyword>
<feature type="domain" description="THAP-type" evidence="13">
    <location>
        <begin position="1"/>
        <end position="104"/>
    </location>
</feature>
<dbReference type="InterPro" id="IPR026516">
    <property type="entry name" value="THAP1/10"/>
</dbReference>
<dbReference type="GO" id="GO:0005654">
    <property type="term" value="C:nucleoplasm"/>
    <property type="evidence" value="ECO:0007669"/>
    <property type="project" value="UniProtKB-SubCell"/>
</dbReference>
<keyword evidence="15" id="KW-1185">Reference proteome</keyword>
<keyword evidence="8 12" id="KW-0238">DNA-binding</keyword>
<evidence type="ECO:0000256" key="10">
    <source>
        <dbReference type="ARBA" id="ARBA00023242"/>
    </source>
</evidence>
<sequence length="318" mass="36470">MTRNCFVPHCYEGNKSQIKKNKLLGIRQKTMFTAPKDALLLEKWSKAIQRADKKLRPGIDFVCEKHFDETYISRYFETKMPDGSVNLIERGRLLLKKNAIPSIFSDLPCLTMNKPTKKKIAEQNICSIETISSSIDNISKIHANLQNTLKNMKLPDDWFFCYAHSSLVLGYLDSNHELIKRIIISNKDLHLKVFIKNKQVNITQTPVTCIKDIKKIIKTVDDIKMGPGTEIDNSTKSDQCCEYVNQLSLLNQVQCCAKCAKERKFNMDIRGLPPQKSNIKPTTKLHIKNVYCNKQLNNKLHTVKKREQGCAKLIGKIN</sequence>
<dbReference type="PANTHER" id="PTHR46600:SF1">
    <property type="entry name" value="THAP DOMAIN-CONTAINING PROTEIN 1"/>
    <property type="match status" value="1"/>
</dbReference>
<keyword evidence="3" id="KW-0479">Metal-binding</keyword>
<keyword evidence="4 12" id="KW-0863">Zinc-finger</keyword>
<evidence type="ECO:0000256" key="12">
    <source>
        <dbReference type="PROSITE-ProRule" id="PRU00309"/>
    </source>
</evidence>
<keyword evidence="10" id="KW-0539">Nucleus</keyword>
<evidence type="ECO:0000256" key="1">
    <source>
        <dbReference type="ARBA" id="ARBA00004642"/>
    </source>
</evidence>
<evidence type="ECO:0000256" key="3">
    <source>
        <dbReference type="ARBA" id="ARBA00022723"/>
    </source>
</evidence>
<dbReference type="SUPFAM" id="SSF57716">
    <property type="entry name" value="Glucocorticoid receptor-like (DNA-binding domain)"/>
    <property type="match status" value="1"/>
</dbReference>
<evidence type="ECO:0000256" key="11">
    <source>
        <dbReference type="ARBA" id="ARBA00023306"/>
    </source>
</evidence>
<evidence type="ECO:0000256" key="2">
    <source>
        <dbReference type="ARBA" id="ARBA00006177"/>
    </source>
</evidence>
<proteinExistence type="inferred from homology"/>
<dbReference type="EMBL" id="CARXXK010000001">
    <property type="protein sequence ID" value="CAI6349183.1"/>
    <property type="molecule type" value="Genomic_DNA"/>
</dbReference>
<keyword evidence="5" id="KW-0862">Zinc</keyword>
<keyword evidence="9" id="KW-0804">Transcription</keyword>
<evidence type="ECO:0000256" key="6">
    <source>
        <dbReference type="ARBA" id="ARBA00023015"/>
    </source>
</evidence>
<evidence type="ECO:0000259" key="13">
    <source>
        <dbReference type="PROSITE" id="PS50950"/>
    </source>
</evidence>